<name>A0ABQ7MM08_BRACM</name>
<dbReference type="InterPro" id="IPR017853">
    <property type="entry name" value="GH"/>
</dbReference>
<feature type="signal peptide" evidence="8">
    <location>
        <begin position="1"/>
        <end position="32"/>
    </location>
</feature>
<evidence type="ECO:0000256" key="4">
    <source>
        <dbReference type="ARBA" id="ARBA00022801"/>
    </source>
</evidence>
<dbReference type="Gene3D" id="3.20.20.80">
    <property type="entry name" value="Glycosidases"/>
    <property type="match status" value="1"/>
</dbReference>
<accession>A0ABQ7MM08</accession>
<evidence type="ECO:0000256" key="7">
    <source>
        <dbReference type="RuleBase" id="RU004336"/>
    </source>
</evidence>
<dbReference type="SUPFAM" id="SSF51445">
    <property type="entry name" value="(Trans)glycosidases"/>
    <property type="match status" value="1"/>
</dbReference>
<dbReference type="InterPro" id="IPR000490">
    <property type="entry name" value="Glyco_hydro_17"/>
</dbReference>
<dbReference type="PANTHER" id="PTHR32227">
    <property type="entry name" value="GLUCAN ENDO-1,3-BETA-GLUCOSIDASE BG1-RELATED-RELATED"/>
    <property type="match status" value="1"/>
</dbReference>
<gene>
    <name evidence="9" type="primary">A04p004010.1_BraROA</name>
    <name evidence="9" type="ORF">IGI04_014365</name>
</gene>
<sequence>MSHHRSSCLASIPLLLLILSFLLASFFDTAAGQIGVCYGRIGNNLPHPADVVAFYGQRNIRHMRLYDPDQEVLTALRGSNFELLLDVPNSDLQRIATDYQEADTWVRNNVRKYTKGVRFRYISVGNEVQPSDPNAMFLLQAMQNIEDAVSDLGIKVSTAIDTRSLRGVPPSIGSFTENFQIFIAPVIDFLVSKKSPLLVNIDTYFIYANNMRDINLEYALLTSYKNVVTDGSNIYRNLFVALLDTIYAALEELSGEAVKIVVSESGWPTAGGTAASVYNARTYVNNLMQIVKTGSPKRPERATETYLLLDFDIKLVNNCSVISGSRL</sequence>
<dbReference type="EMBL" id="JADBGQ010000004">
    <property type="protein sequence ID" value="KAG5399758.1"/>
    <property type="molecule type" value="Genomic_DNA"/>
</dbReference>
<evidence type="ECO:0000256" key="5">
    <source>
        <dbReference type="ARBA" id="ARBA00023295"/>
    </source>
</evidence>
<dbReference type="Pfam" id="PF00332">
    <property type="entry name" value="Glyco_hydro_17"/>
    <property type="match status" value="1"/>
</dbReference>
<keyword evidence="8" id="KW-0732">Signal</keyword>
<dbReference type="EC" id="3.2.1.39" evidence="3"/>
<keyword evidence="10" id="KW-1185">Reference proteome</keyword>
<dbReference type="InterPro" id="IPR044965">
    <property type="entry name" value="Glyco_hydro_17_plant"/>
</dbReference>
<evidence type="ECO:0000256" key="6">
    <source>
        <dbReference type="RuleBase" id="RU004335"/>
    </source>
</evidence>
<reference evidence="9 10" key="1">
    <citation type="submission" date="2021-03" db="EMBL/GenBank/DDBJ databases">
        <authorList>
            <person name="King G.J."/>
            <person name="Bancroft I."/>
            <person name="Baten A."/>
            <person name="Bloomfield J."/>
            <person name="Borpatragohain P."/>
            <person name="He Z."/>
            <person name="Irish N."/>
            <person name="Irwin J."/>
            <person name="Liu K."/>
            <person name="Mauleon R.P."/>
            <person name="Moore J."/>
            <person name="Morris R."/>
            <person name="Ostergaard L."/>
            <person name="Wang B."/>
            <person name="Wells R."/>
        </authorList>
    </citation>
    <scope>NUCLEOTIDE SEQUENCE [LARGE SCALE GENOMIC DNA]</scope>
    <source>
        <strain evidence="9">R-o-18</strain>
        <tissue evidence="9">Leaf</tissue>
    </source>
</reference>
<evidence type="ECO:0000313" key="9">
    <source>
        <dbReference type="EMBL" id="KAG5399758.1"/>
    </source>
</evidence>
<evidence type="ECO:0000256" key="1">
    <source>
        <dbReference type="ARBA" id="ARBA00000382"/>
    </source>
</evidence>
<comment type="similarity">
    <text evidence="2 6">Belongs to the glycosyl hydrolase 17 family.</text>
</comment>
<keyword evidence="5 7" id="KW-0326">Glycosidase</keyword>
<evidence type="ECO:0000256" key="8">
    <source>
        <dbReference type="SAM" id="SignalP"/>
    </source>
</evidence>
<proteinExistence type="inferred from homology"/>
<feature type="chain" id="PRO_5046851210" description="glucan endo-1,3-beta-D-glucosidase" evidence="8">
    <location>
        <begin position="33"/>
        <end position="327"/>
    </location>
</feature>
<evidence type="ECO:0000256" key="3">
    <source>
        <dbReference type="ARBA" id="ARBA00012780"/>
    </source>
</evidence>
<dbReference type="PROSITE" id="PS00587">
    <property type="entry name" value="GLYCOSYL_HYDROL_F17"/>
    <property type="match status" value="1"/>
</dbReference>
<comment type="catalytic activity">
    <reaction evidence="1">
        <text>Hydrolysis of (1-&gt;3)-beta-D-glucosidic linkages in (1-&gt;3)-beta-D-glucans.</text>
        <dbReference type="EC" id="3.2.1.39"/>
    </reaction>
</comment>
<comment type="caution">
    <text evidence="9">The sequence shown here is derived from an EMBL/GenBank/DDBJ whole genome shotgun (WGS) entry which is preliminary data.</text>
</comment>
<evidence type="ECO:0000313" key="10">
    <source>
        <dbReference type="Proteomes" id="UP000823674"/>
    </source>
</evidence>
<protein>
    <recommendedName>
        <fullName evidence="3">glucan endo-1,3-beta-D-glucosidase</fullName>
        <ecNumber evidence="3">3.2.1.39</ecNumber>
    </recommendedName>
</protein>
<evidence type="ECO:0000256" key="2">
    <source>
        <dbReference type="ARBA" id="ARBA00008773"/>
    </source>
</evidence>
<organism evidence="9 10">
    <name type="scientific">Brassica rapa subsp. trilocularis</name>
    <dbReference type="NCBI Taxonomy" id="1813537"/>
    <lineage>
        <taxon>Eukaryota</taxon>
        <taxon>Viridiplantae</taxon>
        <taxon>Streptophyta</taxon>
        <taxon>Embryophyta</taxon>
        <taxon>Tracheophyta</taxon>
        <taxon>Spermatophyta</taxon>
        <taxon>Magnoliopsida</taxon>
        <taxon>eudicotyledons</taxon>
        <taxon>Gunneridae</taxon>
        <taxon>Pentapetalae</taxon>
        <taxon>rosids</taxon>
        <taxon>malvids</taxon>
        <taxon>Brassicales</taxon>
        <taxon>Brassicaceae</taxon>
        <taxon>Brassiceae</taxon>
        <taxon>Brassica</taxon>
    </lineage>
</organism>
<dbReference type="Proteomes" id="UP000823674">
    <property type="component" value="Chromosome A04"/>
</dbReference>
<keyword evidence="4 7" id="KW-0378">Hydrolase</keyword>